<accession>A0A2S8FVA8</accession>
<feature type="domain" description="Peptidase M56" evidence="3">
    <location>
        <begin position="15"/>
        <end position="299"/>
    </location>
</feature>
<dbReference type="Proteomes" id="UP000238322">
    <property type="component" value="Unassembled WGS sequence"/>
</dbReference>
<dbReference type="EMBL" id="PUHY01000006">
    <property type="protein sequence ID" value="PQO36122.1"/>
    <property type="molecule type" value="Genomic_DNA"/>
</dbReference>
<proteinExistence type="predicted"/>
<dbReference type="PANTHER" id="PTHR34978">
    <property type="entry name" value="POSSIBLE SENSOR-TRANSDUCER PROTEIN BLAR"/>
    <property type="match status" value="1"/>
</dbReference>
<evidence type="ECO:0000256" key="1">
    <source>
        <dbReference type="SAM" id="MobiDB-lite"/>
    </source>
</evidence>
<feature type="compositionally biased region" description="Polar residues" evidence="1">
    <location>
        <begin position="416"/>
        <end position="435"/>
    </location>
</feature>
<evidence type="ECO:0000313" key="5">
    <source>
        <dbReference type="Proteomes" id="UP000238322"/>
    </source>
</evidence>
<dbReference type="AlphaFoldDB" id="A0A2S8FVA8"/>
<feature type="compositionally biased region" description="Low complexity" evidence="1">
    <location>
        <begin position="348"/>
        <end position="359"/>
    </location>
</feature>
<feature type="transmembrane region" description="Helical" evidence="2">
    <location>
        <begin position="107"/>
        <end position="125"/>
    </location>
</feature>
<name>A0A2S8FVA8_9BACT</name>
<dbReference type="PANTHER" id="PTHR34978:SF3">
    <property type="entry name" value="SLR0241 PROTEIN"/>
    <property type="match status" value="1"/>
</dbReference>
<keyword evidence="2" id="KW-0472">Membrane</keyword>
<dbReference type="InterPro" id="IPR052173">
    <property type="entry name" value="Beta-lactam_resp_regulator"/>
</dbReference>
<gene>
    <name evidence="4" type="ORF">C5Y83_09385</name>
</gene>
<dbReference type="Gene3D" id="3.30.2010.10">
    <property type="entry name" value="Metalloproteases ('zincins'), catalytic domain"/>
    <property type="match status" value="1"/>
</dbReference>
<feature type="region of interest" description="Disordered" evidence="1">
    <location>
        <begin position="336"/>
        <end position="443"/>
    </location>
</feature>
<comment type="caution">
    <text evidence="4">The sequence shown here is derived from an EMBL/GenBank/DDBJ whole genome shotgun (WGS) entry which is preliminary data.</text>
</comment>
<evidence type="ECO:0000259" key="3">
    <source>
        <dbReference type="Pfam" id="PF05569"/>
    </source>
</evidence>
<dbReference type="InterPro" id="IPR008756">
    <property type="entry name" value="Peptidase_M56"/>
</dbReference>
<dbReference type="Pfam" id="PF05569">
    <property type="entry name" value="Peptidase_M56"/>
    <property type="match status" value="1"/>
</dbReference>
<feature type="compositionally biased region" description="Low complexity" evidence="1">
    <location>
        <begin position="387"/>
        <end position="403"/>
    </location>
</feature>
<feature type="transmembrane region" description="Helical" evidence="2">
    <location>
        <begin position="311"/>
        <end position="330"/>
    </location>
</feature>
<keyword evidence="2" id="KW-0812">Transmembrane</keyword>
<feature type="compositionally biased region" description="Polar residues" evidence="1">
    <location>
        <begin position="336"/>
        <end position="347"/>
    </location>
</feature>
<feature type="transmembrane region" description="Helical" evidence="2">
    <location>
        <begin position="47"/>
        <end position="65"/>
    </location>
</feature>
<protein>
    <recommendedName>
        <fullName evidence="3">Peptidase M56 domain-containing protein</fullName>
    </recommendedName>
</protein>
<feature type="compositionally biased region" description="Gly residues" evidence="1">
    <location>
        <begin position="360"/>
        <end position="386"/>
    </location>
</feature>
<evidence type="ECO:0000313" key="4">
    <source>
        <dbReference type="EMBL" id="PQO36122.1"/>
    </source>
</evidence>
<reference evidence="4 5" key="1">
    <citation type="submission" date="2018-02" db="EMBL/GenBank/DDBJ databases">
        <title>Comparative genomes isolates from brazilian mangrove.</title>
        <authorList>
            <person name="Araujo J.E."/>
            <person name="Taketani R.G."/>
            <person name="Silva M.C.P."/>
            <person name="Loureco M.V."/>
            <person name="Andreote F.D."/>
        </authorList>
    </citation>
    <scope>NUCLEOTIDE SEQUENCE [LARGE SCALE GENOMIC DNA]</scope>
    <source>
        <strain evidence="4 5">Hex-1 MGV</strain>
    </source>
</reference>
<organism evidence="4 5">
    <name type="scientific">Blastopirellula marina</name>
    <dbReference type="NCBI Taxonomy" id="124"/>
    <lineage>
        <taxon>Bacteria</taxon>
        <taxon>Pseudomonadati</taxon>
        <taxon>Planctomycetota</taxon>
        <taxon>Planctomycetia</taxon>
        <taxon>Pirellulales</taxon>
        <taxon>Pirellulaceae</taxon>
        <taxon>Blastopirellula</taxon>
    </lineage>
</organism>
<evidence type="ECO:0000256" key="2">
    <source>
        <dbReference type="SAM" id="Phobius"/>
    </source>
</evidence>
<feature type="transmembrane region" description="Helical" evidence="2">
    <location>
        <begin position="15"/>
        <end position="35"/>
    </location>
</feature>
<keyword evidence="2" id="KW-1133">Transmembrane helix</keyword>
<dbReference type="CDD" id="cd07341">
    <property type="entry name" value="M56_BlaR1_MecR1_like"/>
    <property type="match status" value="1"/>
</dbReference>
<dbReference type="RefSeq" id="WP_105329411.1">
    <property type="nucleotide sequence ID" value="NZ_PUHY01000006.1"/>
</dbReference>
<sequence length="560" mass="60717">MNGFLTQFLTVWLETLWRITWQGTVVVLIALLIDYQWKSMPPIWRNWLWRLAFLKIAFAILPLSIPLPLLPVSAEPTALTATSDFIDVPLSASASDTFQSPLPPLKLLLFSAWVVGFTACAISIWESGRRVRKELQKSTSTLASSLLMQNVRAISHKLGLTVIPEVRLASGSNSPCLLTRKKRSIILLPERWLESCSMSELRLSLTHELAHLARGDLAWNRFLVWSRAVLFFHPLVWIAVRRYLLSQEMACDRIAIAETGGNRGEFARLLVQLAEHATATPMSTVAMTGSTSSLKERIASMYQVHYKPTKFIAGAMTAMGVLSLIPFAIAQQREQATTNQDSGGPNVSVSASAFSRGSGSADGMGAGGGMGRGNSDGDSRGFGFGGAMTRSRSQSRGGTSISINTNPTPGAPKPATLSQTNLEKPSRMKQSMISGNTGGNDAWTRTTEATLNGDNITIVEKPNTISFTLEHPDGTKEVFVANDLRDLALQSRSAAAIYRKLLKPTSTAGNNTGIAASPGNSMPLDARVLLRQQLQSMKDEQGSQGAAFDLLLNELDALGR</sequence>
<dbReference type="OrthoDB" id="291597at2"/>